<dbReference type="PANTHER" id="PTHR10088:SF4">
    <property type="entry name" value="GLUCOKINASE REGULATORY PROTEIN"/>
    <property type="match status" value="1"/>
</dbReference>
<evidence type="ECO:0000256" key="2">
    <source>
        <dbReference type="ARBA" id="ARBA00023277"/>
    </source>
</evidence>
<dbReference type="GO" id="GO:0046348">
    <property type="term" value="P:amino sugar catabolic process"/>
    <property type="evidence" value="ECO:0007669"/>
    <property type="project" value="TreeGrafter"/>
</dbReference>
<accession>A0A2X2T2Q3</accession>
<gene>
    <name evidence="3" type="primary">murQ_2</name>
    <name evidence="3" type="ORF">NCTC12120_03304</name>
</gene>
<dbReference type="EMBL" id="UAVU01000003">
    <property type="protein sequence ID" value="SQA99386.1"/>
    <property type="molecule type" value="Genomic_DNA"/>
</dbReference>
<sequence length="77" mass="8279">MVDVEATNAKLIQRQINIVVEATDSSPEQAEEALNACHRHCKTAIFMLLSGLSAAEASELLAKNQGFIRKALQGLNG</sequence>
<evidence type="ECO:0000313" key="3">
    <source>
        <dbReference type="EMBL" id="SQA99386.1"/>
    </source>
</evidence>
<reference evidence="3 4" key="1">
    <citation type="submission" date="2018-06" db="EMBL/GenBank/DDBJ databases">
        <authorList>
            <consortium name="Pathogen Informatics"/>
            <person name="Doyle S."/>
        </authorList>
    </citation>
    <scope>NUCLEOTIDE SEQUENCE [LARGE SCALE GENOMIC DNA]</scope>
    <source>
        <strain evidence="3 4">NCTC12120</strain>
    </source>
</reference>
<keyword evidence="2" id="KW-0119">Carbohydrate metabolism</keyword>
<name>A0A2X2T2Q3_9ENTR</name>
<dbReference type="GO" id="GO:0016835">
    <property type="term" value="F:carbon-oxygen lyase activity"/>
    <property type="evidence" value="ECO:0007669"/>
    <property type="project" value="TreeGrafter"/>
</dbReference>
<dbReference type="GO" id="GO:0016803">
    <property type="term" value="F:ether hydrolase activity"/>
    <property type="evidence" value="ECO:0007669"/>
    <property type="project" value="TreeGrafter"/>
</dbReference>
<dbReference type="GO" id="GO:0009254">
    <property type="term" value="P:peptidoglycan turnover"/>
    <property type="evidence" value="ECO:0007669"/>
    <property type="project" value="TreeGrafter"/>
</dbReference>
<evidence type="ECO:0000256" key="1">
    <source>
        <dbReference type="ARBA" id="ARBA00023239"/>
    </source>
</evidence>
<dbReference type="FunFam" id="1.10.8.1080:FF:000001">
    <property type="entry name" value="N-acetylmuramic acid 6-phosphate etherase"/>
    <property type="match status" value="1"/>
</dbReference>
<evidence type="ECO:0000313" key="4">
    <source>
        <dbReference type="Proteomes" id="UP000251197"/>
    </source>
</evidence>
<dbReference type="InterPro" id="IPR040190">
    <property type="entry name" value="MURQ/GCKR"/>
</dbReference>
<keyword evidence="1 3" id="KW-0456">Lyase</keyword>
<dbReference type="PANTHER" id="PTHR10088">
    <property type="entry name" value="GLUCOKINASE REGULATORY PROTEIN"/>
    <property type="match status" value="1"/>
</dbReference>
<proteinExistence type="predicted"/>
<dbReference type="AlphaFoldDB" id="A0A2X2T2Q3"/>
<organism evidence="3 4">
    <name type="scientific">Cedecea neteri</name>
    <dbReference type="NCBI Taxonomy" id="158822"/>
    <lineage>
        <taxon>Bacteria</taxon>
        <taxon>Pseudomonadati</taxon>
        <taxon>Pseudomonadota</taxon>
        <taxon>Gammaproteobacteria</taxon>
        <taxon>Enterobacterales</taxon>
        <taxon>Enterobacteriaceae</taxon>
        <taxon>Cedecea</taxon>
    </lineage>
</organism>
<dbReference type="Gene3D" id="1.10.8.1080">
    <property type="match status" value="1"/>
</dbReference>
<dbReference type="Proteomes" id="UP000251197">
    <property type="component" value="Unassembled WGS sequence"/>
</dbReference>
<dbReference type="EC" id="4.2.1.126" evidence="3"/>
<protein>
    <submittedName>
        <fullName evidence="3">N-acetylmuramic acid 6-phosphate etherase</fullName>
        <ecNumber evidence="3">4.2.1.126</ecNumber>
    </submittedName>
</protein>